<dbReference type="SMART" id="SM00490">
    <property type="entry name" value="HELICc"/>
    <property type="match status" value="1"/>
</dbReference>
<evidence type="ECO:0000259" key="5">
    <source>
        <dbReference type="PROSITE" id="PS51192"/>
    </source>
</evidence>
<evidence type="ECO:0000256" key="4">
    <source>
        <dbReference type="SAM" id="MobiDB-lite"/>
    </source>
</evidence>
<evidence type="ECO:0000313" key="7">
    <source>
        <dbReference type="EMBL" id="KTB46107.1"/>
    </source>
</evidence>
<dbReference type="InterPro" id="IPR014001">
    <property type="entry name" value="Helicase_ATP-bd"/>
</dbReference>
<feature type="compositionally biased region" description="Basic and acidic residues" evidence="4">
    <location>
        <begin position="1073"/>
        <end position="1083"/>
    </location>
</feature>
<feature type="compositionally biased region" description="Polar residues" evidence="4">
    <location>
        <begin position="1041"/>
        <end position="1055"/>
    </location>
</feature>
<feature type="compositionally biased region" description="Polar residues" evidence="4">
    <location>
        <begin position="1119"/>
        <end position="1135"/>
    </location>
</feature>
<evidence type="ECO:0000259" key="6">
    <source>
        <dbReference type="PROSITE" id="PS51194"/>
    </source>
</evidence>
<dbReference type="Gene3D" id="3.40.50.300">
    <property type="entry name" value="P-loop containing nucleotide triphosphate hydrolases"/>
    <property type="match status" value="1"/>
</dbReference>
<dbReference type="InterPro" id="IPR027417">
    <property type="entry name" value="P-loop_NTPase"/>
</dbReference>
<dbReference type="GO" id="GO:0016787">
    <property type="term" value="F:hydrolase activity"/>
    <property type="evidence" value="ECO:0007669"/>
    <property type="project" value="UniProtKB-KW"/>
</dbReference>
<evidence type="ECO:0000256" key="1">
    <source>
        <dbReference type="ARBA" id="ARBA00022741"/>
    </source>
</evidence>
<dbReference type="Pfam" id="PF00176">
    <property type="entry name" value="SNF2-rel_dom"/>
    <property type="match status" value="1"/>
</dbReference>
<gene>
    <name evidence="7" type="ORF">WG66_1315</name>
</gene>
<keyword evidence="1" id="KW-0547">Nucleotide-binding</keyword>
<dbReference type="PANTHER" id="PTHR10799">
    <property type="entry name" value="SNF2/RAD54 HELICASE FAMILY"/>
    <property type="match status" value="1"/>
</dbReference>
<feature type="domain" description="Helicase ATP-binding" evidence="5">
    <location>
        <begin position="405"/>
        <end position="630"/>
    </location>
</feature>
<evidence type="ECO:0000313" key="8">
    <source>
        <dbReference type="Proteomes" id="UP000054988"/>
    </source>
</evidence>
<dbReference type="Pfam" id="PF00271">
    <property type="entry name" value="Helicase_C"/>
    <property type="match status" value="1"/>
</dbReference>
<keyword evidence="2" id="KW-0378">Hydrolase</keyword>
<evidence type="ECO:0000256" key="3">
    <source>
        <dbReference type="ARBA" id="ARBA00022840"/>
    </source>
</evidence>
<feature type="compositionally biased region" description="Basic and acidic residues" evidence="4">
    <location>
        <begin position="1198"/>
        <end position="1207"/>
    </location>
</feature>
<organism evidence="7 8">
    <name type="scientific">Moniliophthora roreri</name>
    <name type="common">Frosty pod rot fungus</name>
    <name type="synonym">Monilia roreri</name>
    <dbReference type="NCBI Taxonomy" id="221103"/>
    <lineage>
        <taxon>Eukaryota</taxon>
        <taxon>Fungi</taxon>
        <taxon>Dikarya</taxon>
        <taxon>Basidiomycota</taxon>
        <taxon>Agaricomycotina</taxon>
        <taxon>Agaricomycetes</taxon>
        <taxon>Agaricomycetidae</taxon>
        <taxon>Agaricales</taxon>
        <taxon>Marasmiineae</taxon>
        <taxon>Marasmiaceae</taxon>
        <taxon>Moniliophthora</taxon>
    </lineage>
</organism>
<feature type="compositionally biased region" description="Basic residues" evidence="4">
    <location>
        <begin position="1028"/>
        <end position="1038"/>
    </location>
</feature>
<dbReference type="SUPFAM" id="SSF52540">
    <property type="entry name" value="P-loop containing nucleoside triphosphate hydrolases"/>
    <property type="match status" value="2"/>
</dbReference>
<dbReference type="EMBL" id="LATX01000496">
    <property type="protein sequence ID" value="KTB46107.1"/>
    <property type="molecule type" value="Genomic_DNA"/>
</dbReference>
<dbReference type="CDD" id="cd18793">
    <property type="entry name" value="SF2_C_SNF"/>
    <property type="match status" value="1"/>
</dbReference>
<feature type="region of interest" description="Disordered" evidence="4">
    <location>
        <begin position="1116"/>
        <end position="1428"/>
    </location>
</feature>
<feature type="compositionally biased region" description="Basic and acidic residues" evidence="4">
    <location>
        <begin position="993"/>
        <end position="1002"/>
    </location>
</feature>
<dbReference type="SMART" id="SM00487">
    <property type="entry name" value="DEXDc"/>
    <property type="match status" value="1"/>
</dbReference>
<sequence>MPSHTAASALIKLYFLGLPWDLPTWQDITNVRHGLFPEDDARLPKGWIRSHALDIKSYFERYNAQPSEDAKVRFATQTAGSEAVPGRKKWADWVQDNYASWGIHDTIVKCFHKHLCHPTTILINSGLDKPWPNSLHHIPKALYSIALELFGPEIFPDDNPTLPDHLHSPLTPFAQRAWNLLRTQTNKGLKNMNKTEEAANKAFNELNLAKPTKAKVIATIRAVGKWKNVVDVYSSKENREKAKQMLEELDAIMATLENAKAAGGTRRITASQMNLIAQLASEEDIRDLFHVYADYFESQPDDDGPVLSSDLNAARLDALEGGDLGMENVAAMGPAELSSALGFLKDNLPSQFNPLRHKLGFNSWDNPQDFQSDDSSIPPACTLSQLHWHQLAGVYSFISNTFTESACPDACNGMLIADEVGLGKTALCISIIAFLNQAVMMDRTDLPRPPILEKYRYLKGSENLPALPHLIITPGTIRTQWVKELKTLFRRYSVDFLLYDCPKAGNKDFWGPSGPLQKSKQDKQNIIILMTHSSLQNEFQRVFSMVLPKPAVRRPWELPEQLQTLQGSLFEQSFLTIILDEAHEFRNLGAKHFAAMRIFQQAHIRLVVTATPLLTSHKDLAAMARLVAAPHFFMEESFLEAKEDEAELRRAKKLDDNGLSVTQFQVTIVRRIQKAMIPHILRRTTDSRDYLGQPLLDLPPYQDIIGVLTLTPREMNIINDLAEKAKLDVNAANESGKFVTRNFYLNFRMGVVFAKENPDDPNPKFQTLEEWYKVKSTKMDTTARVCQHYLTRDDMPDVEFVDGEAVFPSAPLTELEDVISQSRRILIYSEFSGMHSVLKNVRAPLFCYPRLIKRFLKVLSLYGVQSLSLDGKLALAKRDAIVAQFHQPNNPRVLIFSSVGTTGLNLCIADVVIFFDQPWSAQDVRQIRGRAHRQPQQKTVKVIHLLADETADLLMNGMAEQKKVMFDAFMQKKLGKELVDLLSGKTVHNPEPQLDHPDDVEPKKRRRQAKKADEERPNDGPSQDDKKQKGKGRSKTKAKAQTTSVGAPQCSTETSKGLAPAGSNVEMDLVPEQEAKSETKAEAKTTSVDAPQCGASTADEGLAAAGSDVEMDLVLEQGCRSSHSNPQTSMQSVHTNLCPRDQSFADFSDGGNLSSPHPHSEGESLGDFSDGQELAMATSGDEELLQSMETMKTTGRARSHELSEYKSSRPLKRHTVGSPPHPEAESRPRHTPTSSQGSIRSRSKRRRRAPSEDSDDPQCHSEQHQAEQGPNAFLQKLDKAANESDDDIPIDPTRPATPPPEATKSQSNPFLVMKPAEQDQRDARPSAPKKNAFLPANTEVPPRKHGHKPWSARSSKPLSAVKGPLEARRASNQGSSKRGGEEPTNNLESEPRTVPNILPLHRRPGNLSDDDDDEPAVTQNMLRGYKRR</sequence>
<dbReference type="Proteomes" id="UP000054988">
    <property type="component" value="Unassembled WGS sequence"/>
</dbReference>
<dbReference type="InterPro" id="IPR049730">
    <property type="entry name" value="SNF2/RAD54-like_C"/>
</dbReference>
<accession>A0A0W0GC69</accession>
<feature type="region of interest" description="Disordered" evidence="4">
    <location>
        <begin position="985"/>
        <end position="1104"/>
    </location>
</feature>
<dbReference type="Gene3D" id="3.40.50.10810">
    <property type="entry name" value="Tandem AAA-ATPase domain"/>
    <property type="match status" value="1"/>
</dbReference>
<dbReference type="PROSITE" id="PS51194">
    <property type="entry name" value="HELICASE_CTER"/>
    <property type="match status" value="1"/>
</dbReference>
<name>A0A0W0GC69_MONRR</name>
<feature type="domain" description="Helicase C-terminal" evidence="6">
    <location>
        <begin position="814"/>
        <end position="986"/>
    </location>
</feature>
<dbReference type="InterPro" id="IPR038718">
    <property type="entry name" value="SNF2-like_sf"/>
</dbReference>
<feature type="compositionally biased region" description="Basic and acidic residues" evidence="4">
    <location>
        <begin position="1010"/>
        <end position="1027"/>
    </location>
</feature>
<dbReference type="GO" id="GO:0005524">
    <property type="term" value="F:ATP binding"/>
    <property type="evidence" value="ECO:0007669"/>
    <property type="project" value="InterPro"/>
</dbReference>
<evidence type="ECO:0000256" key="2">
    <source>
        <dbReference type="ARBA" id="ARBA00022801"/>
    </source>
</evidence>
<dbReference type="InterPro" id="IPR000330">
    <property type="entry name" value="SNF2_N"/>
</dbReference>
<comment type="caution">
    <text evidence="7">The sequence shown here is derived from an EMBL/GenBank/DDBJ whole genome shotgun (WGS) entry which is preliminary data.</text>
</comment>
<dbReference type="PROSITE" id="PS51192">
    <property type="entry name" value="HELICASE_ATP_BIND_1"/>
    <property type="match status" value="1"/>
</dbReference>
<protein>
    <submittedName>
        <fullName evidence="7">Uncharacterized protein</fullName>
    </submittedName>
</protein>
<dbReference type="InterPro" id="IPR001650">
    <property type="entry name" value="Helicase_C-like"/>
</dbReference>
<reference evidence="7 8" key="1">
    <citation type="submission" date="2015-12" db="EMBL/GenBank/DDBJ databases">
        <title>Draft genome sequence of Moniliophthora roreri, the causal agent of frosty pod rot of cacao.</title>
        <authorList>
            <person name="Aime M.C."/>
            <person name="Diaz-Valderrama J.R."/>
            <person name="Kijpornyongpan T."/>
            <person name="Phillips-Mora W."/>
        </authorList>
    </citation>
    <scope>NUCLEOTIDE SEQUENCE [LARGE SCALE GENOMIC DNA]</scope>
    <source>
        <strain evidence="7 8">MCA 2952</strain>
    </source>
</reference>
<proteinExistence type="predicted"/>
<keyword evidence="3" id="KW-0067">ATP-binding</keyword>